<proteinExistence type="predicted"/>
<dbReference type="Proteomes" id="UP000468735">
    <property type="component" value="Unassembled WGS sequence"/>
</dbReference>
<dbReference type="EMBL" id="WBMT01000009">
    <property type="protein sequence ID" value="KAB2347329.1"/>
    <property type="molecule type" value="Genomic_DNA"/>
</dbReference>
<comment type="caution">
    <text evidence="2">The sequence shown here is derived from an EMBL/GenBank/DDBJ whole genome shotgun (WGS) entry which is preliminary data.</text>
</comment>
<name>A0A6H9YLF1_9ACTN</name>
<feature type="transmembrane region" description="Helical" evidence="1">
    <location>
        <begin position="37"/>
        <end position="59"/>
    </location>
</feature>
<evidence type="ECO:0000313" key="3">
    <source>
        <dbReference type="Proteomes" id="UP000468735"/>
    </source>
</evidence>
<accession>A0A6H9YLF1</accession>
<gene>
    <name evidence="2" type="ORF">F8566_20165</name>
</gene>
<evidence type="ECO:0000256" key="1">
    <source>
        <dbReference type="SAM" id="Phobius"/>
    </source>
</evidence>
<keyword evidence="1" id="KW-0472">Membrane</keyword>
<evidence type="ECO:0000313" key="2">
    <source>
        <dbReference type="EMBL" id="KAB2347329.1"/>
    </source>
</evidence>
<dbReference type="RefSeq" id="WP_151562060.1">
    <property type="nucleotide sequence ID" value="NZ_WBMT01000009.1"/>
</dbReference>
<dbReference type="AlphaFoldDB" id="A0A6H9YLF1"/>
<reference evidence="2 3" key="1">
    <citation type="submission" date="2019-09" db="EMBL/GenBank/DDBJ databases">
        <title>Actinomadura physcomitrii sp. nov., a novel actinomycete isolated from moss [Physcomitrium sphaericum (Ludw) Fuernr].</title>
        <authorList>
            <person name="Zhuang X."/>
            <person name="Liu C."/>
        </authorList>
    </citation>
    <scope>NUCLEOTIDE SEQUENCE [LARGE SCALE GENOMIC DNA]</scope>
    <source>
        <strain evidence="2 3">HMC1</strain>
    </source>
</reference>
<keyword evidence="1" id="KW-0812">Transmembrane</keyword>
<keyword evidence="1" id="KW-1133">Transmembrane helix</keyword>
<organism evidence="2 3">
    <name type="scientific">Actinomadura rudentiformis</name>
    <dbReference type="NCBI Taxonomy" id="359158"/>
    <lineage>
        <taxon>Bacteria</taxon>
        <taxon>Bacillati</taxon>
        <taxon>Actinomycetota</taxon>
        <taxon>Actinomycetes</taxon>
        <taxon>Streptosporangiales</taxon>
        <taxon>Thermomonosporaceae</taxon>
        <taxon>Actinomadura</taxon>
    </lineage>
</organism>
<sequence length="61" mass="6849">MNEQPRRLHSVDRPPVLYSEIRHPSALELLCHTVRRAVAAVTVLGLVVAPPFIAAAYRWGF</sequence>
<keyword evidence="3" id="KW-1185">Reference proteome</keyword>
<protein>
    <submittedName>
        <fullName evidence="2">Uncharacterized protein</fullName>
    </submittedName>
</protein>